<comment type="caution">
    <text evidence="2">The sequence shown here is derived from an EMBL/GenBank/DDBJ whole genome shotgun (WGS) entry which is preliminary data.</text>
</comment>
<protein>
    <recommendedName>
        <fullName evidence="1">Organic solvent tolerance-like N-terminal domain-containing protein</fullName>
    </recommendedName>
</protein>
<evidence type="ECO:0000313" key="2">
    <source>
        <dbReference type="EMBL" id="NIZ40023.1"/>
    </source>
</evidence>
<reference evidence="2 3" key="1">
    <citation type="submission" date="2020-03" db="EMBL/GenBank/DDBJ databases">
        <title>Spirochaetal bacteria isolated from arthropods constitute a novel genus Entomospira genus novum within the order Spirochaetales.</title>
        <authorList>
            <person name="Grana-Miraglia L."/>
            <person name="Sikutova S."/>
            <person name="Fingerle V."/>
            <person name="Sing A."/>
            <person name="Castillo-Ramirez S."/>
            <person name="Margos G."/>
            <person name="Rudolf I."/>
        </authorList>
    </citation>
    <scope>NUCLEOTIDE SEQUENCE [LARGE SCALE GENOMIC DNA]</scope>
    <source>
        <strain evidence="2 3">BR193</strain>
    </source>
</reference>
<feature type="domain" description="Organic solvent tolerance-like N-terminal" evidence="1">
    <location>
        <begin position="14"/>
        <end position="110"/>
    </location>
</feature>
<organism evidence="2 3">
    <name type="scientific">Entomospira entomophila</name>
    <dbReference type="NCBI Taxonomy" id="2719988"/>
    <lineage>
        <taxon>Bacteria</taxon>
        <taxon>Pseudomonadati</taxon>
        <taxon>Spirochaetota</taxon>
        <taxon>Spirochaetia</taxon>
        <taxon>Spirochaetales</taxon>
        <taxon>Spirochaetaceae</taxon>
        <taxon>Entomospira</taxon>
    </lineage>
</organism>
<dbReference type="Proteomes" id="UP000711995">
    <property type="component" value="Unassembled WGS sequence"/>
</dbReference>
<evidence type="ECO:0000259" key="1">
    <source>
        <dbReference type="Pfam" id="PF13100"/>
    </source>
</evidence>
<accession>A0A968G7I9</accession>
<dbReference type="AlphaFoldDB" id="A0A968G7I9"/>
<gene>
    <name evidence="2" type="ORF">HCT14_00610</name>
</gene>
<evidence type="ECO:0000313" key="3">
    <source>
        <dbReference type="Proteomes" id="UP000711995"/>
    </source>
</evidence>
<proteinExistence type="predicted"/>
<sequence length="116" mass="13261">MIQTWEIGSLIQEQSNLTLNNVIFNDIDSMSLEADYLQIFLEKKQWDGQNVHLKLKNNSEISIQSNFFTYNGLSKLALFTDQVLLINDSMHIRANSLEYNSLNDTMRLIDVGGSTS</sequence>
<dbReference type="Gene3D" id="2.60.450.10">
    <property type="entry name" value="Lipopolysaccharide (LPS) transport protein A like domain"/>
    <property type="match status" value="1"/>
</dbReference>
<name>A0A968G7I9_9SPIO</name>
<dbReference type="EMBL" id="JAATLJ010000001">
    <property type="protein sequence ID" value="NIZ40023.1"/>
    <property type="molecule type" value="Genomic_DNA"/>
</dbReference>
<dbReference type="InterPro" id="IPR005653">
    <property type="entry name" value="OstA-like_N"/>
</dbReference>
<keyword evidence="3" id="KW-1185">Reference proteome</keyword>
<dbReference type="RefSeq" id="WP_167699632.1">
    <property type="nucleotide sequence ID" value="NZ_JAATLJ010000001.1"/>
</dbReference>
<dbReference type="Pfam" id="PF13100">
    <property type="entry name" value="OstA_2"/>
    <property type="match status" value="1"/>
</dbReference>